<dbReference type="Gene3D" id="1.10.510.10">
    <property type="entry name" value="Transferase(Phosphotransferase) domain 1"/>
    <property type="match status" value="1"/>
</dbReference>
<sequence length="801" mass="88898">MESQTSSLQQNKQSHSLISQSSGSSILAPKLSASNKTGNDTQNLQSESMAQQRGSHSPIQQAQTKRKPPLPSPFLSKHDGSHSKLALYSQAQVQQAQLQALGNIAQANDNSNKSLAYNLKNQHQISQGQIPTAQSNPSQLNSQQEEEFRQTWGKMKPRISKQLPAPFNAINNKTSKAKGKKGFMQFKNEIEAQQTENFYKDKLDSAVNAEEFKQMQNLLQPLNIEADRKDKMERALTKIEQYNTNNNGGNAMKNKKGSGLANLDPLTQIDGLSKFLQGTSEKQLLSQSSAFSTFDTYSIKSLQKQDNIKLDQMITLAVFKSTSGTVKKMLHAPSLRIFCIKEVPISSRDMRQMIKEWIAKWEHHCTTDQYVKVHSSFWNSPEGCVSVVTDYAGNGSLQNLVQSIGALPESILKHLAKQILRSLDYLHDQGMAHSNICCSQILFDRKGKVKIGPGFAHLLRIKSDNQSTLNQNSHNSLVTVLCENSENYKNKGNLIKEKFSTSGNISQQQNNNTEQDSVQLQELKKLDLFDLGILLIIAATGGLDVISEESISGIQNLSNSCCILHAVQGQNKSSQSIQLIRKILNRLSTQAQDFICKCMQQRFSMNEIKKEGKPAKIMSTSDMLTHPWILTEHEGGANAGGMGNKKKVSQISQMNIDSNNKNNNMTSSQRMRLTLKELLNVSSDWKDVNKKNPTNGNQTASGMIPMDFQSQQIERIVEAIALTLPSGGVSNNSIIGGIVGTLSTEQNSTSSVRYEDFCIRELAYDLGVDPRALKAKIQTIFNQTSSDNAQIDKINSLQFHL</sequence>
<dbReference type="AlphaFoldDB" id="A0A077ZY11"/>
<feature type="compositionally biased region" description="Polar residues" evidence="4">
    <location>
        <begin position="124"/>
        <end position="143"/>
    </location>
</feature>
<dbReference type="InterPro" id="IPR051931">
    <property type="entry name" value="PAK3-like"/>
</dbReference>
<dbReference type="InterPro" id="IPR000719">
    <property type="entry name" value="Prot_kinase_dom"/>
</dbReference>
<feature type="compositionally biased region" description="Polar residues" evidence="4">
    <location>
        <begin position="32"/>
        <end position="63"/>
    </location>
</feature>
<feature type="compositionally biased region" description="Polar residues" evidence="4">
    <location>
        <begin position="1"/>
        <end position="12"/>
    </location>
</feature>
<dbReference type="InParanoid" id="A0A077ZY11"/>
<organism evidence="6 7">
    <name type="scientific">Stylonychia lemnae</name>
    <name type="common">Ciliate</name>
    <dbReference type="NCBI Taxonomy" id="5949"/>
    <lineage>
        <taxon>Eukaryota</taxon>
        <taxon>Sar</taxon>
        <taxon>Alveolata</taxon>
        <taxon>Ciliophora</taxon>
        <taxon>Intramacronucleata</taxon>
        <taxon>Spirotrichea</taxon>
        <taxon>Stichotrichia</taxon>
        <taxon>Sporadotrichida</taxon>
        <taxon>Oxytrichidae</taxon>
        <taxon>Stylonychinae</taxon>
        <taxon>Stylonychia</taxon>
    </lineage>
</organism>
<reference evidence="6 7" key="1">
    <citation type="submission" date="2014-06" db="EMBL/GenBank/DDBJ databases">
        <authorList>
            <person name="Swart Estienne"/>
        </authorList>
    </citation>
    <scope>NUCLEOTIDE SEQUENCE [LARGE SCALE GENOMIC DNA]</scope>
    <source>
        <strain evidence="6 7">130c</strain>
    </source>
</reference>
<dbReference type="EMBL" id="CCKQ01003650">
    <property type="protein sequence ID" value="CDW74770.1"/>
    <property type="molecule type" value="Genomic_DNA"/>
</dbReference>
<evidence type="ECO:0000313" key="6">
    <source>
        <dbReference type="EMBL" id="CDW74770.1"/>
    </source>
</evidence>
<evidence type="ECO:0000256" key="3">
    <source>
        <dbReference type="ARBA" id="ARBA00022840"/>
    </source>
</evidence>
<dbReference type="SMART" id="SM00220">
    <property type="entry name" value="S_TKc"/>
    <property type="match status" value="1"/>
</dbReference>
<dbReference type="GO" id="GO:0005524">
    <property type="term" value="F:ATP binding"/>
    <property type="evidence" value="ECO:0007669"/>
    <property type="project" value="UniProtKB-KW"/>
</dbReference>
<dbReference type="Proteomes" id="UP000039865">
    <property type="component" value="Unassembled WGS sequence"/>
</dbReference>
<proteinExistence type="inferred from homology"/>
<keyword evidence="6" id="KW-0808">Transferase</keyword>
<feature type="domain" description="Protein kinase" evidence="5">
    <location>
        <begin position="312"/>
        <end position="629"/>
    </location>
</feature>
<keyword evidence="7" id="KW-1185">Reference proteome</keyword>
<accession>A0A077ZY11</accession>
<dbReference type="SUPFAM" id="SSF56112">
    <property type="entry name" value="Protein kinase-like (PK-like)"/>
    <property type="match status" value="1"/>
</dbReference>
<keyword evidence="2" id="KW-0547">Nucleotide-binding</keyword>
<dbReference type="PANTHER" id="PTHR45832:SF22">
    <property type="entry name" value="SERINE_THREONINE-PROTEIN KINASE SAMKA-RELATED"/>
    <property type="match status" value="1"/>
</dbReference>
<name>A0A077ZY11_STYLE</name>
<dbReference type="PANTHER" id="PTHR45832">
    <property type="entry name" value="SERINE/THREONINE-PROTEIN KINASE SAMKA-RELATED-RELATED"/>
    <property type="match status" value="1"/>
</dbReference>
<feature type="region of interest" description="Disordered" evidence="4">
    <location>
        <begin position="1"/>
        <end position="81"/>
    </location>
</feature>
<feature type="compositionally biased region" description="Low complexity" evidence="4">
    <location>
        <begin position="13"/>
        <end position="27"/>
    </location>
</feature>
<protein>
    <submittedName>
        <fullName evidence="6">Protein kinase domain containing protein</fullName>
    </submittedName>
</protein>
<evidence type="ECO:0000313" key="7">
    <source>
        <dbReference type="Proteomes" id="UP000039865"/>
    </source>
</evidence>
<dbReference type="Pfam" id="PF00069">
    <property type="entry name" value="Pkinase"/>
    <property type="match status" value="1"/>
</dbReference>
<gene>
    <name evidence="6" type="primary">Contig2340.g2520</name>
    <name evidence="6" type="ORF">STYLEM_3753</name>
</gene>
<evidence type="ECO:0000256" key="4">
    <source>
        <dbReference type="SAM" id="MobiDB-lite"/>
    </source>
</evidence>
<evidence type="ECO:0000256" key="1">
    <source>
        <dbReference type="ARBA" id="ARBA00008874"/>
    </source>
</evidence>
<feature type="region of interest" description="Disordered" evidence="4">
    <location>
        <begin position="124"/>
        <end position="148"/>
    </location>
</feature>
<evidence type="ECO:0000256" key="2">
    <source>
        <dbReference type="ARBA" id="ARBA00022741"/>
    </source>
</evidence>
<dbReference type="PROSITE" id="PS50011">
    <property type="entry name" value="PROTEIN_KINASE_DOM"/>
    <property type="match status" value="1"/>
</dbReference>
<keyword evidence="6" id="KW-0418">Kinase</keyword>
<keyword evidence="3" id="KW-0067">ATP-binding</keyword>
<comment type="similarity">
    <text evidence="1">Belongs to the protein kinase superfamily. STE Ser/Thr protein kinase family. STE20 subfamily.</text>
</comment>
<dbReference type="InterPro" id="IPR011009">
    <property type="entry name" value="Kinase-like_dom_sf"/>
</dbReference>
<evidence type="ECO:0000259" key="5">
    <source>
        <dbReference type="PROSITE" id="PS50011"/>
    </source>
</evidence>
<dbReference type="OrthoDB" id="4062651at2759"/>
<dbReference type="GO" id="GO:0004672">
    <property type="term" value="F:protein kinase activity"/>
    <property type="evidence" value="ECO:0007669"/>
    <property type="project" value="InterPro"/>
</dbReference>